<name>A0ABW1W699_9GAMM</name>
<sequence length="53" mass="5929">MVNLTAIKTNERFREPKGRVKIGIILKNEAIKKESQTAVVGAAFLIKDSKNQM</sequence>
<reference evidence="2" key="1">
    <citation type="journal article" date="2019" name="Int. J. Syst. Evol. Microbiol.">
        <title>The Global Catalogue of Microorganisms (GCM) 10K type strain sequencing project: providing services to taxonomists for standard genome sequencing and annotation.</title>
        <authorList>
            <consortium name="The Broad Institute Genomics Platform"/>
            <consortium name="The Broad Institute Genome Sequencing Center for Infectious Disease"/>
            <person name="Wu L."/>
            <person name="Ma J."/>
        </authorList>
    </citation>
    <scope>NUCLEOTIDE SEQUENCE [LARGE SCALE GENOMIC DNA]</scope>
    <source>
        <strain evidence="2">CCM 2050</strain>
    </source>
</reference>
<dbReference type="Proteomes" id="UP001596264">
    <property type="component" value="Unassembled WGS sequence"/>
</dbReference>
<evidence type="ECO:0000313" key="1">
    <source>
        <dbReference type="EMBL" id="MFC6381236.1"/>
    </source>
</evidence>
<comment type="caution">
    <text evidence="1">The sequence shown here is derived from an EMBL/GenBank/DDBJ whole genome shotgun (WGS) entry which is preliminary data.</text>
</comment>
<proteinExistence type="predicted"/>
<protein>
    <submittedName>
        <fullName evidence="1">Uncharacterized protein</fullName>
    </submittedName>
</protein>
<keyword evidence="2" id="KW-1185">Reference proteome</keyword>
<gene>
    <name evidence="1" type="ORF">ACFP58_07150</name>
</gene>
<organism evidence="1 2">
    <name type="scientific">Psychrobacter glacincola</name>
    <dbReference type="NCBI Taxonomy" id="56810"/>
    <lineage>
        <taxon>Bacteria</taxon>
        <taxon>Pseudomonadati</taxon>
        <taxon>Pseudomonadota</taxon>
        <taxon>Gammaproteobacteria</taxon>
        <taxon>Moraxellales</taxon>
        <taxon>Moraxellaceae</taxon>
        <taxon>Psychrobacter</taxon>
    </lineage>
</organism>
<evidence type="ECO:0000313" key="2">
    <source>
        <dbReference type="Proteomes" id="UP001596264"/>
    </source>
</evidence>
<dbReference type="EMBL" id="JBHSTZ010000021">
    <property type="protein sequence ID" value="MFC6381236.1"/>
    <property type="molecule type" value="Genomic_DNA"/>
</dbReference>
<accession>A0ABW1W699</accession>
<dbReference type="RefSeq" id="WP_201561400.1">
    <property type="nucleotide sequence ID" value="NZ_CAJGZK010000002.1"/>
</dbReference>